<protein>
    <recommendedName>
        <fullName evidence="2">C2 domain-containing protein</fullName>
    </recommendedName>
</protein>
<dbReference type="SUPFAM" id="SSF49562">
    <property type="entry name" value="C2 domain (Calcium/lipid-binding domain, CaLB)"/>
    <property type="match status" value="1"/>
</dbReference>
<name>A0ABP0KSS6_9DINO</name>
<feature type="compositionally biased region" description="Basic and acidic residues" evidence="1">
    <location>
        <begin position="684"/>
        <end position="703"/>
    </location>
</feature>
<dbReference type="PROSITE" id="PS50004">
    <property type="entry name" value="C2"/>
    <property type="match status" value="1"/>
</dbReference>
<keyword evidence="4" id="KW-1185">Reference proteome</keyword>
<sequence length="730" mass="80525">MSWTQDPREDREASSASPSRGFGRWFSDLASAGREVKRVAKETRDAMVLLRHSAKHGDQQARPAEGLSQSLRVEVLSASDLSYVKSLPVPYCVVVTGYPDQTWGKKLGRECKTAPALRQRHPRWNALCHVAFPPEQVSASRVDFQKPDAAAPSADPPELCVRVLDAGGLRGDRLCGEARVPLRGRRGAGTFRLLGGGYATVSLRWSDRRGEIQLTEVSPEDEAFERACAFWARHDLGDLAGVTHAQLELAAMLATEPNGSRSAQLQMNEIILQAPLSALLLNHLDPREIQGLEVQSPGSHSLMTVLSEHLHLFTPLAGSRLVGALVERLPMVRGSVTLEDPCYLVVQRCAEAWEDFLLKIFLHFRGKELLELKRLVDAAGGGRDLRNTVYTVITHEARRAALLKHFEEEAERLEDFPLHILADIDQTVFVGTFGAGGPKFPTGPVPGALALFRALGGRVTFLSARPPIWEGQTRRLLDEIGIAEAVVLPGSLKAIAQVLYAPEQAKVAMAERKTEVFGQFATLHPEAQFIFIGDSGEGDIDFAEEFMAASRTRNLRRPPRAALIHDVARADGIVPKSNAARRNELRMRGIHVFDTYAGAALELFMLGLLDGEGLRQSAHGCLEEFGEIDVVEFASNEVFETRRMELLRDVREVNAAMRSAEQWRLRSGSAAGACVREVWRRNFGDHGNENEQDREGGVAKSDAEPDPQSRFFYVTACLNLVLSLLRLPTI</sequence>
<feature type="compositionally biased region" description="Basic and acidic residues" evidence="1">
    <location>
        <begin position="1"/>
        <end position="13"/>
    </location>
</feature>
<dbReference type="SMART" id="SM00239">
    <property type="entry name" value="C2"/>
    <property type="match status" value="1"/>
</dbReference>
<dbReference type="PANTHER" id="PTHR40861:SF1">
    <property type="entry name" value="PHOSPHATIDATE PHOSPHATASE APP1 CATALYTIC DOMAIN-CONTAINING PROTEIN"/>
    <property type="match status" value="1"/>
</dbReference>
<dbReference type="InterPro" id="IPR035892">
    <property type="entry name" value="C2_domain_sf"/>
</dbReference>
<dbReference type="InterPro" id="IPR000008">
    <property type="entry name" value="C2_dom"/>
</dbReference>
<dbReference type="PANTHER" id="PTHR40861">
    <property type="entry name" value="DUF2183 DOMAIN-CONTAINING PROTEIN"/>
    <property type="match status" value="1"/>
</dbReference>
<evidence type="ECO:0000313" key="3">
    <source>
        <dbReference type="EMBL" id="CAK9029925.1"/>
    </source>
</evidence>
<organism evidence="3 4">
    <name type="scientific">Durusdinium trenchii</name>
    <dbReference type="NCBI Taxonomy" id="1381693"/>
    <lineage>
        <taxon>Eukaryota</taxon>
        <taxon>Sar</taxon>
        <taxon>Alveolata</taxon>
        <taxon>Dinophyceae</taxon>
        <taxon>Suessiales</taxon>
        <taxon>Symbiodiniaceae</taxon>
        <taxon>Durusdinium</taxon>
    </lineage>
</organism>
<comment type="caution">
    <text evidence="3">The sequence shown here is derived from an EMBL/GenBank/DDBJ whole genome shotgun (WGS) entry which is preliminary data.</text>
</comment>
<proteinExistence type="predicted"/>
<dbReference type="Proteomes" id="UP001642484">
    <property type="component" value="Unassembled WGS sequence"/>
</dbReference>
<evidence type="ECO:0000259" key="2">
    <source>
        <dbReference type="PROSITE" id="PS50004"/>
    </source>
</evidence>
<reference evidence="3 4" key="1">
    <citation type="submission" date="2024-02" db="EMBL/GenBank/DDBJ databases">
        <authorList>
            <person name="Chen Y."/>
            <person name="Shah S."/>
            <person name="Dougan E. K."/>
            <person name="Thang M."/>
            <person name="Chan C."/>
        </authorList>
    </citation>
    <scope>NUCLEOTIDE SEQUENCE [LARGE SCALE GENOMIC DNA]</scope>
</reference>
<evidence type="ECO:0000256" key="1">
    <source>
        <dbReference type="SAM" id="MobiDB-lite"/>
    </source>
</evidence>
<dbReference type="EMBL" id="CAXAMN010009846">
    <property type="protein sequence ID" value="CAK9029925.1"/>
    <property type="molecule type" value="Genomic_DNA"/>
</dbReference>
<gene>
    <name evidence="3" type="ORF">CCMP2556_LOCUS17682</name>
</gene>
<feature type="region of interest" description="Disordered" evidence="1">
    <location>
        <begin position="1"/>
        <end position="25"/>
    </location>
</feature>
<evidence type="ECO:0000313" key="4">
    <source>
        <dbReference type="Proteomes" id="UP001642484"/>
    </source>
</evidence>
<feature type="domain" description="C2" evidence="2">
    <location>
        <begin position="51"/>
        <end position="195"/>
    </location>
</feature>
<dbReference type="Gene3D" id="2.60.40.150">
    <property type="entry name" value="C2 domain"/>
    <property type="match status" value="1"/>
</dbReference>
<accession>A0ABP0KSS6</accession>
<feature type="region of interest" description="Disordered" evidence="1">
    <location>
        <begin position="684"/>
        <end position="704"/>
    </location>
</feature>